<comment type="caution">
    <text evidence="1">The sequence shown here is derived from an EMBL/GenBank/DDBJ whole genome shotgun (WGS) entry which is preliminary data.</text>
</comment>
<evidence type="ECO:0000313" key="1">
    <source>
        <dbReference type="EMBL" id="MBD8502716.1"/>
    </source>
</evidence>
<protein>
    <submittedName>
        <fullName evidence="1">Uncharacterized protein</fullName>
    </submittedName>
</protein>
<organism evidence="1 2">
    <name type="scientific">Thauera sedimentorum</name>
    <dbReference type="NCBI Taxonomy" id="2767595"/>
    <lineage>
        <taxon>Bacteria</taxon>
        <taxon>Pseudomonadati</taxon>
        <taxon>Pseudomonadota</taxon>
        <taxon>Betaproteobacteria</taxon>
        <taxon>Rhodocyclales</taxon>
        <taxon>Zoogloeaceae</taxon>
        <taxon>Thauera</taxon>
    </lineage>
</organism>
<dbReference type="EMBL" id="JACYTO010000001">
    <property type="protein sequence ID" value="MBD8502716.1"/>
    <property type="molecule type" value="Genomic_DNA"/>
</dbReference>
<name>A0ABR9BBW3_9RHOO</name>
<reference evidence="2" key="1">
    <citation type="submission" date="2023-07" db="EMBL/GenBank/DDBJ databases">
        <title>Thauera sp. CAU 1555 isolated from sand of Yaerae Beach.</title>
        <authorList>
            <person name="Kim W."/>
        </authorList>
    </citation>
    <scope>NUCLEOTIDE SEQUENCE [LARGE SCALE GENOMIC DNA]</scope>
    <source>
        <strain evidence="2">CAU 1555</strain>
    </source>
</reference>
<evidence type="ECO:0000313" key="2">
    <source>
        <dbReference type="Proteomes" id="UP000603602"/>
    </source>
</evidence>
<accession>A0ABR9BBW3</accession>
<sequence>MPRYSSLAGLIALSLAGLGVSRGDVATPPFNPALCEQSPPAELLAIADWPLDMSSHGCDVPRGEVLANDGGTPVVELSWSDFTVRAVEVVERSWSEFAGRSDPPAQVVERSWSELSGREGPPAEVVEREWADLAPAATAVASADNAEHRLQVHPVLARDAELAAYVERMAQHARETWPGPTDEIEGADAVSYWYGDLSVDHAERPVGDPWAGMQAGGGEPVQVAGVALKAVDEHALDEMRGGFEMPGGLKLSFGLERLVYINGELANATRLTVADLGKLTGGSIDAAALPALGSTLAVIQNGPNNTLVGNALSTSALATVIQNSLDNQQIRTVTTIDVTVNSMELLRAQRLGESMRDVMRLR</sequence>
<proteinExistence type="predicted"/>
<dbReference type="RefSeq" id="WP_187717478.1">
    <property type="nucleotide sequence ID" value="NZ_JACTAH010000001.1"/>
</dbReference>
<keyword evidence="2" id="KW-1185">Reference proteome</keyword>
<gene>
    <name evidence="1" type="ORF">IFO67_07435</name>
</gene>
<dbReference type="Proteomes" id="UP000603602">
    <property type="component" value="Unassembled WGS sequence"/>
</dbReference>